<evidence type="ECO:0008006" key="8">
    <source>
        <dbReference type="Google" id="ProtNLM"/>
    </source>
</evidence>
<dbReference type="InterPro" id="IPR036864">
    <property type="entry name" value="Zn2-C6_fun-type_DNA-bd_sf"/>
</dbReference>
<evidence type="ECO:0000256" key="4">
    <source>
        <dbReference type="ARBA" id="ARBA00023242"/>
    </source>
</evidence>
<keyword evidence="4" id="KW-0539">Nucleus</keyword>
<reference evidence="6 7" key="1">
    <citation type="submission" date="2024-07" db="EMBL/GenBank/DDBJ databases">
        <title>Section-level genome sequencing and comparative genomics of Aspergillus sections Usti and Cavernicolus.</title>
        <authorList>
            <consortium name="Lawrence Berkeley National Laboratory"/>
            <person name="Nybo J.L."/>
            <person name="Vesth T.C."/>
            <person name="Theobald S."/>
            <person name="Frisvad J.C."/>
            <person name="Larsen T.O."/>
            <person name="Kjaerboelling I."/>
            <person name="Rothschild-Mancinelli K."/>
            <person name="Lyhne E.K."/>
            <person name="Kogle M.E."/>
            <person name="Barry K."/>
            <person name="Clum A."/>
            <person name="Na H."/>
            <person name="Ledsgaard L."/>
            <person name="Lin J."/>
            <person name="Lipzen A."/>
            <person name="Kuo A."/>
            <person name="Riley R."/>
            <person name="Mondo S."/>
            <person name="Labutti K."/>
            <person name="Haridas S."/>
            <person name="Pangalinan J."/>
            <person name="Salamov A.A."/>
            <person name="Simmons B.A."/>
            <person name="Magnuson J.K."/>
            <person name="Chen J."/>
            <person name="Drula E."/>
            <person name="Henrissat B."/>
            <person name="Wiebenga A."/>
            <person name="Lubbers R.J."/>
            <person name="Gomes A.C."/>
            <person name="Makela M.R."/>
            <person name="Stajich J."/>
            <person name="Grigoriev I.V."/>
            <person name="Mortensen U.H."/>
            <person name="De Vries R.P."/>
            <person name="Baker S.E."/>
            <person name="Andersen M.R."/>
        </authorList>
    </citation>
    <scope>NUCLEOTIDE SEQUENCE [LARGE SCALE GENOMIC DNA]</scope>
    <source>
        <strain evidence="6 7">CBS 123904</strain>
    </source>
</reference>
<evidence type="ECO:0000313" key="6">
    <source>
        <dbReference type="EMBL" id="KAL2834780.1"/>
    </source>
</evidence>
<dbReference type="InterPro" id="IPR001138">
    <property type="entry name" value="Zn2Cys6_DnaBD"/>
</dbReference>
<keyword evidence="7" id="KW-1185">Reference proteome</keyword>
<organism evidence="6 7">
    <name type="scientific">Aspergillus pseudoustus</name>
    <dbReference type="NCBI Taxonomy" id="1810923"/>
    <lineage>
        <taxon>Eukaryota</taxon>
        <taxon>Fungi</taxon>
        <taxon>Dikarya</taxon>
        <taxon>Ascomycota</taxon>
        <taxon>Pezizomycotina</taxon>
        <taxon>Eurotiomycetes</taxon>
        <taxon>Eurotiomycetidae</taxon>
        <taxon>Eurotiales</taxon>
        <taxon>Aspergillaceae</taxon>
        <taxon>Aspergillus</taxon>
        <taxon>Aspergillus subgen. Nidulantes</taxon>
    </lineage>
</organism>
<keyword evidence="2" id="KW-0238">DNA-binding</keyword>
<feature type="compositionally biased region" description="Polar residues" evidence="5">
    <location>
        <begin position="693"/>
        <end position="714"/>
    </location>
</feature>
<keyword evidence="3" id="KW-0804">Transcription</keyword>
<keyword evidence="1" id="KW-0805">Transcription regulation</keyword>
<dbReference type="CDD" id="cd00067">
    <property type="entry name" value="GAL4"/>
    <property type="match status" value="1"/>
</dbReference>
<dbReference type="EMBL" id="JBFXLU010000213">
    <property type="protein sequence ID" value="KAL2834780.1"/>
    <property type="molecule type" value="Genomic_DNA"/>
</dbReference>
<evidence type="ECO:0000256" key="3">
    <source>
        <dbReference type="ARBA" id="ARBA00023163"/>
    </source>
</evidence>
<dbReference type="Gene3D" id="4.10.240.10">
    <property type="entry name" value="Zn(2)-C6 fungal-type DNA-binding domain"/>
    <property type="match status" value="1"/>
</dbReference>
<dbReference type="PANTHER" id="PTHR47840">
    <property type="entry name" value="ZN(II)2CYS6 TRANSCRIPTION FACTOR (EUROFUNG)-RELATED"/>
    <property type="match status" value="1"/>
</dbReference>
<feature type="compositionally biased region" description="Polar residues" evidence="5">
    <location>
        <begin position="138"/>
        <end position="153"/>
    </location>
</feature>
<gene>
    <name evidence="6" type="ORF">BJY01DRAFT_252860</name>
</gene>
<protein>
    <recommendedName>
        <fullName evidence="8">Zn(2)-C6 fungal-type domain-containing protein</fullName>
    </recommendedName>
</protein>
<name>A0ABR4J449_9EURO</name>
<dbReference type="CDD" id="cd12148">
    <property type="entry name" value="fungal_TF_MHR"/>
    <property type="match status" value="1"/>
</dbReference>
<evidence type="ECO:0000256" key="1">
    <source>
        <dbReference type="ARBA" id="ARBA00023015"/>
    </source>
</evidence>
<comment type="caution">
    <text evidence="6">The sequence shown here is derived from an EMBL/GenBank/DDBJ whole genome shotgun (WGS) entry which is preliminary data.</text>
</comment>
<dbReference type="PANTHER" id="PTHR47840:SF1">
    <property type="entry name" value="ZN(II)2CYS6 TRANSCRIPTION FACTOR (EUROFUNG)"/>
    <property type="match status" value="1"/>
</dbReference>
<evidence type="ECO:0000256" key="5">
    <source>
        <dbReference type="SAM" id="MobiDB-lite"/>
    </source>
</evidence>
<dbReference type="Proteomes" id="UP001610446">
    <property type="component" value="Unassembled WGS sequence"/>
</dbReference>
<accession>A0ABR4J449</accession>
<feature type="region of interest" description="Disordered" evidence="5">
    <location>
        <begin position="685"/>
        <end position="714"/>
    </location>
</feature>
<evidence type="ECO:0000256" key="2">
    <source>
        <dbReference type="ARBA" id="ARBA00023125"/>
    </source>
</evidence>
<evidence type="ECO:0000313" key="7">
    <source>
        <dbReference type="Proteomes" id="UP001610446"/>
    </source>
</evidence>
<sequence length="776" mass="86888">METDYEITAESPTKRRKIRKGTKSCWECKTRKMKCVYPEANACTADPNPVCIPCQRRRSKCVSQEFDFVEESENTRGHRETKGRRHHGSREDGDRVARIEALLEQLARKVDCYERAQVGGLAASDALTPSHGIPPPASTNQGSSRSLSFNKPSDINGPAEADRKYETLSQKLHDSLPSRRVLETIYNSHGNAILFHEMLCTPYAVLEEQGLKSLECLLKLPKPTSHPVLIARHMLYIAISLQHLHHDSPGAIGDLCESVPALMNRLAETAINLVTTKDELFGSIEGLEGVMLESMYHHNGGNLRRSWIANRRAIVVAQMMNLHKSDSQARYRILDHNTKVHREYMWFRIVSLDRSLCLLLGLTQSSIDQNMSTGAAFIADTLMGRLERIHCTLASRILQRNESDPCANDFVLTQTLDLELQKAGRTMPAKWWLMPNLDKIANDDQRVLFSHMGRLFNQLYHFNLLNQLHLPYLLLRSSASDEWSRSDYSRMTCVNASREILSRFLMFRSYDRNIFSCRTVDFFALMAAITLLLAHFDSHTRSLLPSGNLLAHQYLSDRAMIEQAQVNMQQISGENGDTLSAQSADLLNRLLAMDLEKGQHGSGEESVTVQIPESEMSHNDEDGAVRIQIPYFGIVRIAPGQGLVSKEMVNEGQFSLNNAHQSYAPTIALHTTEALQYEVPDHISARCDGNPSIPRSTPGGDNNSVDASGSGPHSQLALQEKNLVSDTIFQHSHDPGLSAGVDDWAFQGVDMAFFDSILRGLDNGDVTEIRDNSPQV</sequence>
<feature type="region of interest" description="Disordered" evidence="5">
    <location>
        <begin position="125"/>
        <end position="159"/>
    </location>
</feature>
<dbReference type="SUPFAM" id="SSF57701">
    <property type="entry name" value="Zn2/Cys6 DNA-binding domain"/>
    <property type="match status" value="1"/>
</dbReference>
<proteinExistence type="predicted"/>
<feature type="region of interest" description="Disordered" evidence="5">
    <location>
        <begin position="69"/>
        <end position="93"/>
    </location>
</feature>